<comment type="similarity">
    <text evidence="1">Belongs to the DprA/Smf family.</text>
</comment>
<evidence type="ECO:0000259" key="2">
    <source>
        <dbReference type="Pfam" id="PF02481"/>
    </source>
</evidence>
<dbReference type="Pfam" id="PF02481">
    <property type="entry name" value="DNA_processg_A"/>
    <property type="match status" value="1"/>
</dbReference>
<dbReference type="EMBL" id="SHMQ01000009">
    <property type="protein sequence ID" value="RZV39599.1"/>
    <property type="molecule type" value="Genomic_DNA"/>
</dbReference>
<sequence length="330" mass="36382">MDDIICTLALKKIKGLQNRHIIFLINAFGSPCEIFNADKSDFIKTGLKIDYVKILINQRVIKTAFFDAIKEIDEASKNGVKIITFNSSLYPANLRKIKNKPLILYYKGTLKEDLKIAAAVVGQRKPPEYAVKLAEDITSELCSSGYAIISGLALGIDSAAHRTVLKNNGYTIAFLGSGLLSPVYPPENRDLYNEIILNGGALVSELSPHEPISSKNLVARDRLQSGSSLGTFALSSPIKSGTMKTCGFSIKQKRPVFIPEYNLNLMNSYENEGLKSLYGQVGVFGVKLRGDFIPDLGASLEEMHDVHNKLYAEKFAEDDRLTQPGLFDII</sequence>
<dbReference type="SUPFAM" id="SSF102405">
    <property type="entry name" value="MCP/YpsA-like"/>
    <property type="match status" value="1"/>
</dbReference>
<proteinExistence type="inferred from homology"/>
<dbReference type="InterPro" id="IPR057666">
    <property type="entry name" value="DrpA_SLOG"/>
</dbReference>
<name>A0A520XEH5_9DELT</name>
<reference evidence="3 4" key="1">
    <citation type="submission" date="2019-01" db="EMBL/GenBank/DDBJ databases">
        <title>Insights into ecological role of a new deltaproteobacterial order Candidatus Sinidesulfobacterales (Sva0485) by metagenomics and metatranscriptomics.</title>
        <authorList>
            <person name="Tan S."/>
            <person name="Liu J."/>
            <person name="Fang Y."/>
            <person name="Hedlund B."/>
            <person name="Lian Z.-H."/>
            <person name="Huang L.-Y."/>
            <person name="Li J.-T."/>
            <person name="Huang L.-N."/>
            <person name="Li W.-J."/>
            <person name="Jiang H.-C."/>
            <person name="Dong H.-L."/>
            <person name="Shu W.-S."/>
        </authorList>
    </citation>
    <scope>NUCLEOTIDE SEQUENCE [LARGE SCALE GENOMIC DNA]</scope>
    <source>
        <strain evidence="3">AP4</strain>
    </source>
</reference>
<protein>
    <submittedName>
        <fullName evidence="3">DNA-processing protein DprA</fullName>
    </submittedName>
</protein>
<gene>
    <name evidence="3" type="ORF">EVJ48_04465</name>
</gene>
<evidence type="ECO:0000313" key="3">
    <source>
        <dbReference type="EMBL" id="RZV39599.1"/>
    </source>
</evidence>
<dbReference type="AlphaFoldDB" id="A0A520XEH5"/>
<dbReference type="PANTHER" id="PTHR43022">
    <property type="entry name" value="PROTEIN SMF"/>
    <property type="match status" value="1"/>
</dbReference>
<accession>A0A520XEH5</accession>
<organism evidence="3 4">
    <name type="scientific">Candidatus Acidulodesulfobacterium acidiphilum</name>
    <dbReference type="NCBI Taxonomy" id="2597224"/>
    <lineage>
        <taxon>Bacteria</taxon>
        <taxon>Deltaproteobacteria</taxon>
        <taxon>Candidatus Acidulodesulfobacterales</taxon>
        <taxon>Candidatus Acidulodesulfobacterium</taxon>
    </lineage>
</organism>
<feature type="domain" description="Smf/DprA SLOG" evidence="2">
    <location>
        <begin position="81"/>
        <end position="264"/>
    </location>
</feature>
<comment type="caution">
    <text evidence="3">The sequence shown here is derived from an EMBL/GenBank/DDBJ whole genome shotgun (WGS) entry which is preliminary data.</text>
</comment>
<dbReference type="InterPro" id="IPR003488">
    <property type="entry name" value="DprA"/>
</dbReference>
<dbReference type="Gene3D" id="3.40.50.450">
    <property type="match status" value="1"/>
</dbReference>
<dbReference type="GO" id="GO:0009294">
    <property type="term" value="P:DNA-mediated transformation"/>
    <property type="evidence" value="ECO:0007669"/>
    <property type="project" value="InterPro"/>
</dbReference>
<evidence type="ECO:0000256" key="1">
    <source>
        <dbReference type="ARBA" id="ARBA00006525"/>
    </source>
</evidence>
<dbReference type="Proteomes" id="UP000322454">
    <property type="component" value="Unassembled WGS sequence"/>
</dbReference>
<dbReference type="PANTHER" id="PTHR43022:SF1">
    <property type="entry name" value="PROTEIN SMF"/>
    <property type="match status" value="1"/>
</dbReference>
<evidence type="ECO:0000313" key="4">
    <source>
        <dbReference type="Proteomes" id="UP000322454"/>
    </source>
</evidence>